<organism evidence="6 7">
    <name type="scientific">Intestinimonas butyriciproducens</name>
    <dbReference type="NCBI Taxonomy" id="1297617"/>
    <lineage>
        <taxon>Bacteria</taxon>
        <taxon>Bacillati</taxon>
        <taxon>Bacillota</taxon>
        <taxon>Clostridia</taxon>
        <taxon>Eubacteriales</taxon>
        <taxon>Intestinimonas</taxon>
    </lineage>
</organism>
<keyword evidence="5" id="KW-0411">Iron-sulfur</keyword>
<dbReference type="GO" id="GO:0051536">
    <property type="term" value="F:iron-sulfur cluster binding"/>
    <property type="evidence" value="ECO:0007669"/>
    <property type="project" value="UniProtKB-KW"/>
</dbReference>
<evidence type="ECO:0000313" key="7">
    <source>
        <dbReference type="Proteomes" id="UP000245778"/>
    </source>
</evidence>
<dbReference type="Proteomes" id="UP000245778">
    <property type="component" value="Unassembled WGS sequence"/>
</dbReference>
<gene>
    <name evidence="6" type="ORF">C7373_10566</name>
</gene>
<dbReference type="RefSeq" id="WP_116722117.1">
    <property type="nucleotide sequence ID" value="NZ_JANKAR010000006.1"/>
</dbReference>
<accession>A0A2U1C164</accession>
<proteinExistence type="inferred from homology"/>
<evidence type="ECO:0000256" key="3">
    <source>
        <dbReference type="ARBA" id="ARBA00022723"/>
    </source>
</evidence>
<dbReference type="EMBL" id="QEKK01000005">
    <property type="protein sequence ID" value="PVY54647.1"/>
    <property type="molecule type" value="Genomic_DNA"/>
</dbReference>
<evidence type="ECO:0000313" key="6">
    <source>
        <dbReference type="EMBL" id="PVY54647.1"/>
    </source>
</evidence>
<dbReference type="GO" id="GO:0016836">
    <property type="term" value="F:hydro-lyase activity"/>
    <property type="evidence" value="ECO:0007669"/>
    <property type="project" value="UniProtKB-ARBA"/>
</dbReference>
<dbReference type="InterPro" id="IPR010327">
    <property type="entry name" value="FldB/FldC_alpha/beta"/>
</dbReference>
<keyword evidence="3" id="KW-0479">Metal-binding</keyword>
<dbReference type="GO" id="GO:0046872">
    <property type="term" value="F:metal ion binding"/>
    <property type="evidence" value="ECO:0007669"/>
    <property type="project" value="UniProtKB-KW"/>
</dbReference>
<dbReference type="Gene3D" id="3.40.50.11890">
    <property type="match status" value="1"/>
</dbReference>
<dbReference type="OrthoDB" id="9810278at2"/>
<reference evidence="6 7" key="1">
    <citation type="submission" date="2018-04" db="EMBL/GenBank/DDBJ databases">
        <title>Genomic Encyclopedia of Type Strains, Phase IV (KMG-IV): sequencing the most valuable type-strain genomes for metagenomic binning, comparative biology and taxonomic classification.</title>
        <authorList>
            <person name="Goeker M."/>
        </authorList>
    </citation>
    <scope>NUCLEOTIDE SEQUENCE [LARGE SCALE GENOMIC DNA]</scope>
    <source>
        <strain evidence="6 7">DSM 26588</strain>
    </source>
</reference>
<evidence type="ECO:0000256" key="2">
    <source>
        <dbReference type="ARBA" id="ARBA00005806"/>
    </source>
</evidence>
<dbReference type="Pfam" id="PF06050">
    <property type="entry name" value="HGD-D"/>
    <property type="match status" value="1"/>
</dbReference>
<comment type="caution">
    <text evidence="6">The sequence shown here is derived from an EMBL/GenBank/DDBJ whole genome shotgun (WGS) entry which is preliminary data.</text>
</comment>
<protein>
    <submittedName>
        <fullName evidence="6">Benzoyl-CoA reductase/2-hydroxyglutaryl-CoA dehydratase subunit BcrC/BadD/HgdB</fullName>
    </submittedName>
</protein>
<sequence>MDPCTTDTKTLLKQLTAQYYDDLNHAHERGQKVVWTNGLFPQEFFEAMDIQVAYPENLAATLGAKKGVMPYLEKCEALGYSSDLCSYTRIGLGYIESFDSDILNLPRPDMICNCTNICGLCVKWFECTAKRLDVPYILIDTPYQTEYGPTENDVDYIVSQFQELIRQLELLCGRPFNYKKFRQVLAISRRVAKSWKRATDYVQHSPSPLDGFNLFNYMFLAVVARGKSSTADFYDRLSEEMEEYLREHKSQFKGEQKHRIMWEGIACWPHLAQNYKCLKANDMIVVGGMYPVEWCVDYDQDDVRSLARAYAARPPIGSLTRQTDIRARIMEETRCDGALYHVNRSCKILTFLQAGLRRGIYERNHKPFATFDGDQTDPTTFSPAQFETRVQALRENMEAAKAERGGP</sequence>
<evidence type="ECO:0000256" key="1">
    <source>
        <dbReference type="ARBA" id="ARBA00001966"/>
    </source>
</evidence>
<dbReference type="Gene3D" id="3.40.50.11900">
    <property type="match status" value="1"/>
</dbReference>
<evidence type="ECO:0000256" key="4">
    <source>
        <dbReference type="ARBA" id="ARBA00023004"/>
    </source>
</evidence>
<dbReference type="AlphaFoldDB" id="A0A2U1C164"/>
<evidence type="ECO:0000256" key="5">
    <source>
        <dbReference type="ARBA" id="ARBA00023014"/>
    </source>
</evidence>
<comment type="cofactor">
    <cofactor evidence="1">
        <name>[4Fe-4S] cluster</name>
        <dbReference type="ChEBI" id="CHEBI:49883"/>
    </cofactor>
</comment>
<name>A0A2U1C164_9FIRM</name>
<keyword evidence="4" id="KW-0408">Iron</keyword>
<dbReference type="PANTHER" id="PTHR30548">
    <property type="entry name" value="2-HYDROXYGLUTARYL-COA DEHYDRATASE, D-COMPONENT-RELATED"/>
    <property type="match status" value="1"/>
</dbReference>
<comment type="similarity">
    <text evidence="2">Belongs to the FldB/FldC dehydratase alpha/beta subunit family.</text>
</comment>
<dbReference type="PANTHER" id="PTHR30548:SF4">
    <property type="entry name" value="SUBUNIT OF OXYGEN-SENSITIVE 2-HYDROXYISOCAPROYL-COA DEHYDRATASE"/>
    <property type="match status" value="1"/>
</dbReference>